<feature type="domain" description="N-acetyltransferase" evidence="2">
    <location>
        <begin position="13"/>
        <end position="169"/>
    </location>
</feature>
<evidence type="ECO:0000256" key="1">
    <source>
        <dbReference type="ARBA" id="ARBA00022679"/>
    </source>
</evidence>
<keyword evidence="4" id="KW-1185">Reference proteome</keyword>
<dbReference type="AlphaFoldDB" id="A0A315Y8K5"/>
<dbReference type="PROSITE" id="PS51186">
    <property type="entry name" value="GNAT"/>
    <property type="match status" value="1"/>
</dbReference>
<dbReference type="InterPro" id="IPR000182">
    <property type="entry name" value="GNAT_dom"/>
</dbReference>
<evidence type="ECO:0000313" key="3">
    <source>
        <dbReference type="EMBL" id="PWB86835.1"/>
    </source>
</evidence>
<keyword evidence="1 3" id="KW-0808">Transferase</keyword>
<dbReference type="InterPro" id="IPR016181">
    <property type="entry name" value="Acyl_CoA_acyltransferase"/>
</dbReference>
<organism evidence="3 4">
    <name type="scientific">Methanobrevibacter thaueri</name>
    <dbReference type="NCBI Taxonomy" id="190975"/>
    <lineage>
        <taxon>Archaea</taxon>
        <taxon>Methanobacteriati</taxon>
        <taxon>Methanobacteriota</taxon>
        <taxon>Methanomada group</taxon>
        <taxon>Methanobacteria</taxon>
        <taxon>Methanobacteriales</taxon>
        <taxon>Methanobacteriaceae</taxon>
        <taxon>Methanobrevibacter</taxon>
    </lineage>
</organism>
<protein>
    <submittedName>
        <fullName evidence="3">Acetyltransferase (GNAT) family protein</fullName>
    </submittedName>
</protein>
<dbReference type="GO" id="GO:0008080">
    <property type="term" value="F:N-acetyltransferase activity"/>
    <property type="evidence" value="ECO:0007669"/>
    <property type="project" value="InterPro"/>
</dbReference>
<name>A0A315Y8K5_9EURY</name>
<dbReference type="OrthoDB" id="67121at2157"/>
<dbReference type="EMBL" id="MZGS01000023">
    <property type="protein sequence ID" value="PWB86835.1"/>
    <property type="molecule type" value="Genomic_DNA"/>
</dbReference>
<proteinExistence type="predicted"/>
<dbReference type="Pfam" id="PF00583">
    <property type="entry name" value="Acetyltransf_1"/>
    <property type="match status" value="1"/>
</dbReference>
<dbReference type="CDD" id="cd04301">
    <property type="entry name" value="NAT_SF"/>
    <property type="match status" value="1"/>
</dbReference>
<dbReference type="Gene3D" id="3.40.630.30">
    <property type="match status" value="1"/>
</dbReference>
<evidence type="ECO:0000259" key="2">
    <source>
        <dbReference type="PROSITE" id="PS51186"/>
    </source>
</evidence>
<dbReference type="PANTHER" id="PTHR13947">
    <property type="entry name" value="GNAT FAMILY N-ACETYLTRANSFERASE"/>
    <property type="match status" value="1"/>
</dbReference>
<dbReference type="RefSeq" id="WP_116592193.1">
    <property type="nucleotide sequence ID" value="NZ_MZGS01000023.1"/>
</dbReference>
<reference evidence="3 4" key="1">
    <citation type="submission" date="2017-03" db="EMBL/GenBank/DDBJ databases">
        <title>Genome sequence of Methanobrevibacter thaueri.</title>
        <authorList>
            <person name="Poehlein A."/>
            <person name="Seedorf H."/>
            <person name="Daniel R."/>
        </authorList>
    </citation>
    <scope>NUCLEOTIDE SEQUENCE [LARGE SCALE GENOMIC DNA]</scope>
    <source>
        <strain evidence="3 4">DSM 11995</strain>
    </source>
</reference>
<comment type="caution">
    <text evidence="3">The sequence shown here is derived from an EMBL/GenBank/DDBJ whole genome shotgun (WGS) entry which is preliminary data.</text>
</comment>
<evidence type="ECO:0000313" key="4">
    <source>
        <dbReference type="Proteomes" id="UP000251717"/>
    </source>
</evidence>
<dbReference type="PANTHER" id="PTHR13947:SF37">
    <property type="entry name" value="LD18367P"/>
    <property type="match status" value="1"/>
</dbReference>
<dbReference type="Proteomes" id="UP000251717">
    <property type="component" value="Unassembled WGS sequence"/>
</dbReference>
<dbReference type="SUPFAM" id="SSF55729">
    <property type="entry name" value="Acyl-CoA N-acyltransferases (Nat)"/>
    <property type="match status" value="1"/>
</dbReference>
<accession>A0A315Y8K5</accession>
<sequence>MNVVIKELGNDSKEIKDVQDFLFKMIKKEFGYDYVPEWHQDIVNLEEYYINPQRNNFFVAYLETGEIIATIGIRAYDKDFPEFRHLYSRDTTSSIWRLFVDERCRRCGLASKMFQIAENFANGVEFKNIYLHTHKTLPGALEFWTKMGFVVALDSNDELETVHMDKEIKRLDINPLASDFTYAVKL</sequence>
<dbReference type="InterPro" id="IPR050769">
    <property type="entry name" value="NAT_camello-type"/>
</dbReference>
<gene>
    <name evidence="3" type="ORF">MBBTH_12490</name>
</gene>